<organism evidence="1 2">
    <name type="scientific">Leekyejoonella antrihumi</name>
    <dbReference type="NCBI Taxonomy" id="1660198"/>
    <lineage>
        <taxon>Bacteria</taxon>
        <taxon>Bacillati</taxon>
        <taxon>Actinomycetota</taxon>
        <taxon>Actinomycetes</taxon>
        <taxon>Micrococcales</taxon>
        <taxon>Dermacoccaceae</taxon>
        <taxon>Leekyejoonella</taxon>
    </lineage>
</organism>
<dbReference type="OrthoDB" id="7185309at2"/>
<protein>
    <recommendedName>
        <fullName evidence="3">Alkylmercury lyase</fullName>
    </recommendedName>
</protein>
<dbReference type="Proteomes" id="UP000320244">
    <property type="component" value="Unassembled WGS sequence"/>
</dbReference>
<sequence length="103" mass="10814">MEIELLVVPDCPNETDAAALITTAVADARVLATVTRTVIATPDQARQRGFVGSPTILLNGSDPFAQPDAVVALACRLYSTPDGLRGVPTLSDLRQELQRVAAG</sequence>
<gene>
    <name evidence="1" type="ORF">FGL98_08690</name>
</gene>
<evidence type="ECO:0000313" key="1">
    <source>
        <dbReference type="EMBL" id="TWP36887.1"/>
    </source>
</evidence>
<proteinExistence type="predicted"/>
<reference evidence="1 2" key="1">
    <citation type="submission" date="2019-05" db="EMBL/GenBank/DDBJ databases">
        <authorList>
            <person name="Lee S.D."/>
        </authorList>
    </citation>
    <scope>NUCLEOTIDE SEQUENCE [LARGE SCALE GENOMIC DNA]</scope>
    <source>
        <strain evidence="1 2">C5-26</strain>
    </source>
</reference>
<evidence type="ECO:0008006" key="3">
    <source>
        <dbReference type="Google" id="ProtNLM"/>
    </source>
</evidence>
<evidence type="ECO:0000313" key="2">
    <source>
        <dbReference type="Proteomes" id="UP000320244"/>
    </source>
</evidence>
<keyword evidence="2" id="KW-1185">Reference proteome</keyword>
<accession>A0A563E2X3</accession>
<dbReference type="AlphaFoldDB" id="A0A563E2X3"/>
<dbReference type="EMBL" id="VCQV01000009">
    <property type="protein sequence ID" value="TWP36887.1"/>
    <property type="molecule type" value="Genomic_DNA"/>
</dbReference>
<reference evidence="1 2" key="2">
    <citation type="submission" date="2019-08" db="EMBL/GenBank/DDBJ databases">
        <title>Jejuicoccus antrihumi gen. nov., sp. nov., a new member of the family Dermacoccaceae isolated from a cave.</title>
        <authorList>
            <person name="Schumann P."/>
            <person name="Kim I.S."/>
        </authorList>
    </citation>
    <scope>NUCLEOTIDE SEQUENCE [LARGE SCALE GENOMIC DNA]</scope>
    <source>
        <strain evidence="1 2">C5-26</strain>
    </source>
</reference>
<name>A0A563E2X3_9MICO</name>
<comment type="caution">
    <text evidence="1">The sequence shown here is derived from an EMBL/GenBank/DDBJ whole genome shotgun (WGS) entry which is preliminary data.</text>
</comment>